<evidence type="ECO:0000256" key="9">
    <source>
        <dbReference type="SAM" id="MobiDB-lite"/>
    </source>
</evidence>
<dbReference type="Pfam" id="PF01172">
    <property type="entry name" value="SBDS_N"/>
    <property type="match status" value="1"/>
</dbReference>
<feature type="domain" description="Ribosome maturation protein SDO1/SBDS N-terminal" evidence="10">
    <location>
        <begin position="14"/>
        <end position="101"/>
    </location>
</feature>
<dbReference type="NCBIfam" id="TIGR00291">
    <property type="entry name" value="RNA_SBDS"/>
    <property type="match status" value="1"/>
</dbReference>
<dbReference type="SUPFAM" id="SSF109728">
    <property type="entry name" value="Hypothetical protein AF0491, middle domain"/>
    <property type="match status" value="1"/>
</dbReference>
<dbReference type="OrthoDB" id="10253092at2759"/>
<dbReference type="InterPro" id="IPR039100">
    <property type="entry name" value="Sdo1/SBDS-like"/>
</dbReference>
<evidence type="ECO:0000256" key="6">
    <source>
        <dbReference type="ARBA" id="ARBA00022517"/>
    </source>
</evidence>
<feature type="domain" description="Ribosome maturation protein SDO1/SBDS central" evidence="11">
    <location>
        <begin position="109"/>
        <end position="169"/>
    </location>
</feature>
<dbReference type="SUPFAM" id="SSF89895">
    <property type="entry name" value="FYSH domain"/>
    <property type="match status" value="1"/>
</dbReference>
<evidence type="ECO:0000256" key="4">
    <source>
        <dbReference type="ARBA" id="ARBA00014814"/>
    </source>
</evidence>
<organism evidence="12 13">
    <name type="scientific">Mesocestoides corti</name>
    <name type="common">Flatworm</name>
    <dbReference type="NCBI Taxonomy" id="53468"/>
    <lineage>
        <taxon>Eukaryota</taxon>
        <taxon>Metazoa</taxon>
        <taxon>Spiralia</taxon>
        <taxon>Lophotrochozoa</taxon>
        <taxon>Platyhelminthes</taxon>
        <taxon>Cestoda</taxon>
        <taxon>Eucestoda</taxon>
        <taxon>Cyclophyllidea</taxon>
        <taxon>Mesocestoididae</taxon>
        <taxon>Mesocestoides</taxon>
    </lineage>
</organism>
<dbReference type="Gene3D" id="3.30.1250.10">
    <property type="entry name" value="Ribosome maturation protein SBDS, N-terminal domain"/>
    <property type="match status" value="1"/>
</dbReference>
<evidence type="ECO:0000256" key="3">
    <source>
        <dbReference type="ARBA" id="ARBA00007433"/>
    </source>
</evidence>
<evidence type="ECO:0000256" key="5">
    <source>
        <dbReference type="ARBA" id="ARBA00022490"/>
    </source>
</evidence>
<dbReference type="InterPro" id="IPR018978">
    <property type="entry name" value="SDO1/SBDS_central"/>
</dbReference>
<dbReference type="InterPro" id="IPR036786">
    <property type="entry name" value="Ribosome_mat_SBDS_N_sf"/>
</dbReference>
<keyword evidence="13" id="KW-1185">Reference proteome</keyword>
<sequence>MSLFTPVNQKRLTNVSVVRLKRNGNRYELACYPNKVKAWRENLEKNIDEVLQAHEIFFNVSKGRLATKADLSSDFGTEDVDSIIRTILDEGEMQITGKERKVANESLFRDVAKIVSEKCVNPENYRAYTVTMIEKMMRDCHVNLQPKKSAKQQALEVIRQLRAVEGFKIAPAMLEIQISLDPKLVDVVSSHILKLVHHIIRQERSAEGIFELSAVIEPDNYHALSVALDEHAKNRYCIEIIGPARHDSALNCSRLPVAKKSCPPSAASIAPTTTESIPEASPPEEPHTDTVVSPKSILKEDADPEDEYVQALKNTKQTKKHKRLKNKKAHGDYERNEGDV</sequence>
<gene>
    <name evidence="12" type="ORF">MCOS_LOCUS1203</name>
</gene>
<dbReference type="AlphaFoldDB" id="A0A0R3U3N9"/>
<dbReference type="GO" id="GO:0005737">
    <property type="term" value="C:cytoplasm"/>
    <property type="evidence" value="ECO:0007669"/>
    <property type="project" value="UniProtKB-SubCell"/>
</dbReference>
<name>A0A0R3U3N9_MESCO</name>
<dbReference type="InterPro" id="IPR037188">
    <property type="entry name" value="Sdo1/SBDS_central_sf"/>
</dbReference>
<evidence type="ECO:0000256" key="7">
    <source>
        <dbReference type="ARBA" id="ARBA00023242"/>
    </source>
</evidence>
<comment type="subcellular location">
    <subcellularLocation>
        <location evidence="2">Cytoplasm</location>
    </subcellularLocation>
    <subcellularLocation>
        <location evidence="1">Nucleus</location>
    </subcellularLocation>
</comment>
<keyword evidence="7" id="KW-0539">Nucleus</keyword>
<dbReference type="WBParaSite" id="MCU_005476-RB">
    <property type="protein sequence ID" value="MCU_005476-RB"/>
    <property type="gene ID" value="MCU_005476"/>
</dbReference>
<comment type="subunit">
    <text evidence="8">Associates with the 60S ribosomal subunit.</text>
</comment>
<dbReference type="Pfam" id="PF09377">
    <property type="entry name" value="SBDS_domain_II"/>
    <property type="match status" value="1"/>
</dbReference>
<evidence type="ECO:0000313" key="13">
    <source>
        <dbReference type="Proteomes" id="UP000267029"/>
    </source>
</evidence>
<feature type="region of interest" description="Disordered" evidence="9">
    <location>
        <begin position="262"/>
        <end position="340"/>
    </location>
</feature>
<feature type="compositionally biased region" description="Basic and acidic residues" evidence="9">
    <location>
        <begin position="329"/>
        <end position="340"/>
    </location>
</feature>
<proteinExistence type="inferred from homology"/>
<keyword evidence="5" id="KW-0963">Cytoplasm</keyword>
<evidence type="ECO:0000313" key="14">
    <source>
        <dbReference type="WBParaSite" id="MCU_005476-RB"/>
    </source>
</evidence>
<dbReference type="PANTHER" id="PTHR10927">
    <property type="entry name" value="RIBOSOME MATURATION PROTEIN SBDS"/>
    <property type="match status" value="1"/>
</dbReference>
<feature type="compositionally biased region" description="Basic residues" evidence="9">
    <location>
        <begin position="316"/>
        <end position="328"/>
    </location>
</feature>
<keyword evidence="6" id="KW-0690">Ribosome biogenesis</keyword>
<evidence type="ECO:0000256" key="2">
    <source>
        <dbReference type="ARBA" id="ARBA00004496"/>
    </source>
</evidence>
<reference evidence="14" key="2">
    <citation type="submission" date="2019-11" db="UniProtKB">
        <authorList>
            <consortium name="WormBaseParasite"/>
        </authorList>
    </citation>
    <scope>IDENTIFICATION</scope>
</reference>
<dbReference type="STRING" id="53468.A0A0R3U3N9"/>
<evidence type="ECO:0000259" key="10">
    <source>
        <dbReference type="Pfam" id="PF01172"/>
    </source>
</evidence>
<reference evidence="12 13" key="1">
    <citation type="submission" date="2018-10" db="EMBL/GenBank/DDBJ databases">
        <authorList>
            <consortium name="Pathogen Informatics"/>
        </authorList>
    </citation>
    <scope>NUCLEOTIDE SEQUENCE [LARGE SCALE GENOMIC DNA]</scope>
</reference>
<evidence type="ECO:0000256" key="8">
    <source>
        <dbReference type="ARBA" id="ARBA00049708"/>
    </source>
</evidence>
<evidence type="ECO:0000313" key="12">
    <source>
        <dbReference type="EMBL" id="VDD75200.1"/>
    </source>
</evidence>
<evidence type="ECO:0000256" key="1">
    <source>
        <dbReference type="ARBA" id="ARBA00004123"/>
    </source>
</evidence>
<dbReference type="InterPro" id="IPR018023">
    <property type="entry name" value="Ribosome_mat_SBDS_CS"/>
</dbReference>
<dbReference type="PANTHER" id="PTHR10927:SF1">
    <property type="entry name" value="RIBOSOME MATURATION PROTEIN SBDS"/>
    <property type="match status" value="1"/>
</dbReference>
<comment type="similarity">
    <text evidence="3">Belongs to the SDO1/SBDS family.</text>
</comment>
<protein>
    <recommendedName>
        <fullName evidence="4">Ribosome maturation protein SBDS</fullName>
    </recommendedName>
</protein>
<dbReference type="Proteomes" id="UP000267029">
    <property type="component" value="Unassembled WGS sequence"/>
</dbReference>
<dbReference type="InterPro" id="IPR002140">
    <property type="entry name" value="Sdo1/SBDS"/>
</dbReference>
<dbReference type="InterPro" id="IPR019783">
    <property type="entry name" value="SDO1/SBDS_N"/>
</dbReference>
<dbReference type="EMBL" id="UXSR01000137">
    <property type="protein sequence ID" value="VDD75200.1"/>
    <property type="molecule type" value="Genomic_DNA"/>
</dbReference>
<accession>A0A0R3U3N9</accession>
<dbReference type="GO" id="GO:0042256">
    <property type="term" value="P:cytosolic ribosome assembly"/>
    <property type="evidence" value="ECO:0007669"/>
    <property type="project" value="InterPro"/>
</dbReference>
<dbReference type="GO" id="GO:0005634">
    <property type="term" value="C:nucleus"/>
    <property type="evidence" value="ECO:0007669"/>
    <property type="project" value="UniProtKB-SubCell"/>
</dbReference>
<evidence type="ECO:0000259" key="11">
    <source>
        <dbReference type="Pfam" id="PF09377"/>
    </source>
</evidence>
<dbReference type="Gene3D" id="1.10.10.900">
    <property type="entry name" value="SBDS protein C-terminal domain, subdomain 1"/>
    <property type="match status" value="1"/>
</dbReference>
<dbReference type="PROSITE" id="PS01267">
    <property type="entry name" value="UPF0023"/>
    <property type="match status" value="1"/>
</dbReference>